<name>A0A5C5VIF1_9BACT</name>
<comment type="similarity">
    <text evidence="2">Belongs to the uracil-DNA glycosylase (UDG) superfamily. Type 4 (UDGa) family.</text>
</comment>
<dbReference type="InterPro" id="IPR005273">
    <property type="entry name" value="Ura-DNA_glyco_family4"/>
</dbReference>
<evidence type="ECO:0000256" key="6">
    <source>
        <dbReference type="ARBA" id="ARBA00022723"/>
    </source>
</evidence>
<evidence type="ECO:0000256" key="10">
    <source>
        <dbReference type="ARBA" id="ARBA00023014"/>
    </source>
</evidence>
<dbReference type="Proteomes" id="UP000316714">
    <property type="component" value="Unassembled WGS sequence"/>
</dbReference>
<keyword evidence="5" id="KW-0004">4Fe-4S</keyword>
<evidence type="ECO:0000256" key="4">
    <source>
        <dbReference type="ARBA" id="ARBA00019403"/>
    </source>
</evidence>
<keyword evidence="14" id="KW-1185">Reference proteome</keyword>
<evidence type="ECO:0000256" key="8">
    <source>
        <dbReference type="ARBA" id="ARBA00022801"/>
    </source>
</evidence>
<sequence>MGDAPEGPQKSTAPTLEVLRDEVAACVRCQELATTRTQTVFGVGSRDARLCFMGEAPGADEDRQGEPFVGRAGQLLNKIIQACRMQREEVYILNVLKCRPPGNRNPNPAEAANCSGFLNRQLELIEPEYICCLGAVAAQNLLQTQTPIGRLRGRVHEYRGIKVVCTYHPAYLLRNPSAKKDAWEDMKMLMGLMGVQL</sequence>
<dbReference type="SMART" id="SM00987">
    <property type="entry name" value="UreE_C"/>
    <property type="match status" value="1"/>
</dbReference>
<feature type="domain" description="Uracil-DNA glycosylase-like" evidence="12">
    <location>
        <begin position="41"/>
        <end position="187"/>
    </location>
</feature>
<dbReference type="PANTHER" id="PTHR33693">
    <property type="entry name" value="TYPE-5 URACIL-DNA GLYCOSYLASE"/>
    <property type="match status" value="1"/>
</dbReference>
<evidence type="ECO:0000256" key="9">
    <source>
        <dbReference type="ARBA" id="ARBA00023004"/>
    </source>
</evidence>
<evidence type="ECO:0000313" key="14">
    <source>
        <dbReference type="Proteomes" id="UP000316714"/>
    </source>
</evidence>
<evidence type="ECO:0000256" key="7">
    <source>
        <dbReference type="ARBA" id="ARBA00022763"/>
    </source>
</evidence>
<evidence type="ECO:0000256" key="3">
    <source>
        <dbReference type="ARBA" id="ARBA00012030"/>
    </source>
</evidence>
<dbReference type="GO" id="GO:0004844">
    <property type="term" value="F:uracil DNA N-glycosylase activity"/>
    <property type="evidence" value="ECO:0007669"/>
    <property type="project" value="UniProtKB-EC"/>
</dbReference>
<evidence type="ECO:0000313" key="13">
    <source>
        <dbReference type="EMBL" id="TWT37787.1"/>
    </source>
</evidence>
<keyword evidence="9" id="KW-0408">Iron</keyword>
<protein>
    <recommendedName>
        <fullName evidence="4">Type-4 uracil-DNA glycosylase</fullName>
        <ecNumber evidence="3">3.2.2.27</ecNumber>
    </recommendedName>
</protein>
<evidence type="ECO:0000256" key="2">
    <source>
        <dbReference type="ARBA" id="ARBA00006521"/>
    </source>
</evidence>
<dbReference type="GO" id="GO:0006281">
    <property type="term" value="P:DNA repair"/>
    <property type="evidence" value="ECO:0007669"/>
    <property type="project" value="UniProtKB-KW"/>
</dbReference>
<dbReference type="Pfam" id="PF03167">
    <property type="entry name" value="UDG"/>
    <property type="match status" value="1"/>
</dbReference>
<dbReference type="InterPro" id="IPR051536">
    <property type="entry name" value="UDG_Type-4/5"/>
</dbReference>
<comment type="catalytic activity">
    <reaction evidence="1">
        <text>Hydrolyzes single-stranded DNA or mismatched double-stranded DNA and polynucleotides, releasing free uracil.</text>
        <dbReference type="EC" id="3.2.2.27"/>
    </reaction>
</comment>
<dbReference type="SMART" id="SM00986">
    <property type="entry name" value="UDG"/>
    <property type="match status" value="1"/>
</dbReference>
<dbReference type="InterPro" id="IPR005122">
    <property type="entry name" value="Uracil-DNA_glycosylase-like"/>
</dbReference>
<dbReference type="GO" id="GO:0046872">
    <property type="term" value="F:metal ion binding"/>
    <property type="evidence" value="ECO:0007669"/>
    <property type="project" value="UniProtKB-KW"/>
</dbReference>
<keyword evidence="7" id="KW-0227">DNA damage</keyword>
<reference evidence="13 14" key="1">
    <citation type="submission" date="2019-02" db="EMBL/GenBank/DDBJ databases">
        <title>Deep-cultivation of Planctomycetes and their phenomic and genomic characterization uncovers novel biology.</title>
        <authorList>
            <person name="Wiegand S."/>
            <person name="Jogler M."/>
            <person name="Boedeker C."/>
            <person name="Pinto D."/>
            <person name="Vollmers J."/>
            <person name="Rivas-Marin E."/>
            <person name="Kohn T."/>
            <person name="Peeters S.H."/>
            <person name="Heuer A."/>
            <person name="Rast P."/>
            <person name="Oberbeckmann S."/>
            <person name="Bunk B."/>
            <person name="Jeske O."/>
            <person name="Meyerdierks A."/>
            <person name="Storesund J.E."/>
            <person name="Kallscheuer N."/>
            <person name="Luecker S."/>
            <person name="Lage O.M."/>
            <person name="Pohl T."/>
            <person name="Merkel B.J."/>
            <person name="Hornburger P."/>
            <person name="Mueller R.-W."/>
            <person name="Bruemmer F."/>
            <person name="Labrenz M."/>
            <person name="Spormann A.M."/>
            <person name="Op Den Camp H."/>
            <person name="Overmann J."/>
            <person name="Amann R."/>
            <person name="Jetten M.S.M."/>
            <person name="Mascher T."/>
            <person name="Medema M.H."/>
            <person name="Devos D.P."/>
            <person name="Kaster A.-K."/>
            <person name="Ovreas L."/>
            <person name="Rohde M."/>
            <person name="Galperin M.Y."/>
            <person name="Jogler C."/>
        </authorList>
    </citation>
    <scope>NUCLEOTIDE SEQUENCE [LARGE SCALE GENOMIC DNA]</scope>
    <source>
        <strain evidence="13 14">KOR34</strain>
    </source>
</reference>
<evidence type="ECO:0000256" key="1">
    <source>
        <dbReference type="ARBA" id="ARBA00001400"/>
    </source>
</evidence>
<comment type="caution">
    <text evidence="13">The sequence shown here is derived from an EMBL/GenBank/DDBJ whole genome shotgun (WGS) entry which is preliminary data.</text>
</comment>
<proteinExistence type="inferred from homology"/>
<dbReference type="EC" id="3.2.2.27" evidence="3"/>
<organism evidence="13 14">
    <name type="scientific">Posidoniimonas corsicana</name>
    <dbReference type="NCBI Taxonomy" id="1938618"/>
    <lineage>
        <taxon>Bacteria</taxon>
        <taxon>Pseudomonadati</taxon>
        <taxon>Planctomycetota</taxon>
        <taxon>Planctomycetia</taxon>
        <taxon>Pirellulales</taxon>
        <taxon>Lacipirellulaceae</taxon>
        <taxon>Posidoniimonas</taxon>
    </lineage>
</organism>
<evidence type="ECO:0000256" key="11">
    <source>
        <dbReference type="ARBA" id="ARBA00023204"/>
    </source>
</evidence>
<evidence type="ECO:0000259" key="12">
    <source>
        <dbReference type="SMART" id="SM00986"/>
    </source>
</evidence>
<dbReference type="CDD" id="cd10030">
    <property type="entry name" value="UDG-F4_TTUDGA_SPO1dp_like"/>
    <property type="match status" value="1"/>
</dbReference>
<keyword evidence="10" id="KW-0411">Iron-sulfur</keyword>
<accession>A0A5C5VIF1</accession>
<gene>
    <name evidence="13" type="ORF">KOR34_27510</name>
</gene>
<dbReference type="NCBIfam" id="TIGR00758">
    <property type="entry name" value="UDG_fam4"/>
    <property type="match status" value="1"/>
</dbReference>
<dbReference type="InterPro" id="IPR036895">
    <property type="entry name" value="Uracil-DNA_glycosylase-like_sf"/>
</dbReference>
<dbReference type="AlphaFoldDB" id="A0A5C5VIF1"/>
<dbReference type="PANTHER" id="PTHR33693:SF1">
    <property type="entry name" value="TYPE-4 URACIL-DNA GLYCOSYLASE"/>
    <property type="match status" value="1"/>
</dbReference>
<keyword evidence="11" id="KW-0234">DNA repair</keyword>
<dbReference type="GO" id="GO:0051539">
    <property type="term" value="F:4 iron, 4 sulfur cluster binding"/>
    <property type="evidence" value="ECO:0007669"/>
    <property type="project" value="UniProtKB-KW"/>
</dbReference>
<dbReference type="EMBL" id="SIHJ01000001">
    <property type="protein sequence ID" value="TWT37787.1"/>
    <property type="molecule type" value="Genomic_DNA"/>
</dbReference>
<keyword evidence="8" id="KW-0378">Hydrolase</keyword>
<dbReference type="SUPFAM" id="SSF52141">
    <property type="entry name" value="Uracil-DNA glycosylase-like"/>
    <property type="match status" value="1"/>
</dbReference>
<keyword evidence="6" id="KW-0479">Metal-binding</keyword>
<dbReference type="Gene3D" id="3.40.470.10">
    <property type="entry name" value="Uracil-DNA glycosylase-like domain"/>
    <property type="match status" value="1"/>
</dbReference>
<evidence type="ECO:0000256" key="5">
    <source>
        <dbReference type="ARBA" id="ARBA00022485"/>
    </source>
</evidence>